<dbReference type="Gene3D" id="1.20.120.550">
    <property type="entry name" value="Membrane associated eicosanoid/glutathione metabolism-like domain"/>
    <property type="match status" value="1"/>
</dbReference>
<evidence type="ECO:0000313" key="7">
    <source>
        <dbReference type="EMBL" id="NPT61270.1"/>
    </source>
</evidence>
<keyword evidence="2 6" id="KW-0812">Transmembrane</keyword>
<protein>
    <recommendedName>
        <fullName evidence="9">MAPEG family protein</fullName>
    </recommendedName>
</protein>
<dbReference type="AlphaFoldDB" id="A0A972SPP9"/>
<comment type="caution">
    <text evidence="7">The sequence shown here is derived from an EMBL/GenBank/DDBJ whole genome shotgun (WGS) entry which is preliminary data.</text>
</comment>
<feature type="transmembrane region" description="Helical" evidence="6">
    <location>
        <begin position="59"/>
        <end position="78"/>
    </location>
</feature>
<keyword evidence="4 6" id="KW-0472">Membrane</keyword>
<dbReference type="GO" id="GO:0045055">
    <property type="term" value="P:regulated exocytosis"/>
    <property type="evidence" value="ECO:0007669"/>
    <property type="project" value="TreeGrafter"/>
</dbReference>
<evidence type="ECO:0000256" key="3">
    <source>
        <dbReference type="ARBA" id="ARBA00022989"/>
    </source>
</evidence>
<dbReference type="SUPFAM" id="SSF161084">
    <property type="entry name" value="MAPEG domain-like"/>
    <property type="match status" value="1"/>
</dbReference>
<evidence type="ECO:0000256" key="5">
    <source>
        <dbReference type="SAM" id="MobiDB-lite"/>
    </source>
</evidence>
<feature type="transmembrane region" description="Helical" evidence="6">
    <location>
        <begin position="226"/>
        <end position="248"/>
    </location>
</feature>
<organism evidence="7 8">
    <name type="scientific">Paraburkholderia elongata</name>
    <dbReference type="NCBI Taxonomy" id="2675747"/>
    <lineage>
        <taxon>Bacteria</taxon>
        <taxon>Pseudomonadati</taxon>
        <taxon>Pseudomonadota</taxon>
        <taxon>Betaproteobacteria</taxon>
        <taxon>Burkholderiales</taxon>
        <taxon>Burkholderiaceae</taxon>
        <taxon>Paraburkholderia</taxon>
    </lineage>
</organism>
<name>A0A972SPP9_9BURK</name>
<dbReference type="InterPro" id="IPR001129">
    <property type="entry name" value="Membr-assoc_MAPEG"/>
</dbReference>
<gene>
    <name evidence="7" type="ORF">GNZ13_43755</name>
</gene>
<evidence type="ECO:0000256" key="4">
    <source>
        <dbReference type="ARBA" id="ARBA00023136"/>
    </source>
</evidence>
<proteinExistence type="predicted"/>
<dbReference type="EMBL" id="WOEZ01000260">
    <property type="protein sequence ID" value="NPT61270.1"/>
    <property type="molecule type" value="Genomic_DNA"/>
</dbReference>
<feature type="compositionally biased region" description="Basic and acidic residues" evidence="5">
    <location>
        <begin position="38"/>
        <end position="51"/>
    </location>
</feature>
<evidence type="ECO:0000256" key="2">
    <source>
        <dbReference type="ARBA" id="ARBA00022692"/>
    </source>
</evidence>
<feature type="transmembrane region" description="Helical" evidence="6">
    <location>
        <begin position="98"/>
        <end position="119"/>
    </location>
</feature>
<evidence type="ECO:0000256" key="1">
    <source>
        <dbReference type="ARBA" id="ARBA00004370"/>
    </source>
</evidence>
<keyword evidence="3 6" id="KW-1133">Transmembrane helix</keyword>
<evidence type="ECO:0008006" key="9">
    <source>
        <dbReference type="Google" id="ProtNLM"/>
    </source>
</evidence>
<feature type="transmembrane region" description="Helical" evidence="6">
    <location>
        <begin position="172"/>
        <end position="190"/>
    </location>
</feature>
<dbReference type="Pfam" id="PF01124">
    <property type="entry name" value="MAPEG"/>
    <property type="match status" value="1"/>
</dbReference>
<dbReference type="GO" id="GO:0005765">
    <property type="term" value="C:lysosomal membrane"/>
    <property type="evidence" value="ECO:0007669"/>
    <property type="project" value="TreeGrafter"/>
</dbReference>
<dbReference type="InterPro" id="IPR023352">
    <property type="entry name" value="MAPEG-like_dom_sf"/>
</dbReference>
<comment type="subcellular location">
    <subcellularLocation>
        <location evidence="1">Membrane</location>
    </subcellularLocation>
</comment>
<feature type="region of interest" description="Disordered" evidence="5">
    <location>
        <begin position="28"/>
        <end position="51"/>
    </location>
</feature>
<accession>A0A972SPP9</accession>
<keyword evidence="8" id="KW-1185">Reference proteome</keyword>
<feature type="transmembrane region" description="Helical" evidence="6">
    <location>
        <begin position="145"/>
        <end position="166"/>
    </location>
</feature>
<dbReference type="PANTHER" id="PTHR31004">
    <property type="entry name" value="TRANSMEMBRANE PROTEIN 79"/>
    <property type="match status" value="1"/>
</dbReference>
<evidence type="ECO:0000256" key="6">
    <source>
        <dbReference type="SAM" id="Phobius"/>
    </source>
</evidence>
<evidence type="ECO:0000313" key="8">
    <source>
        <dbReference type="Proteomes" id="UP000655523"/>
    </source>
</evidence>
<dbReference type="PANTHER" id="PTHR31004:SF1">
    <property type="entry name" value="TRANSMEMBRANE PROTEIN 79"/>
    <property type="match status" value="1"/>
</dbReference>
<dbReference type="Proteomes" id="UP000655523">
    <property type="component" value="Unassembled WGS sequence"/>
</dbReference>
<feature type="transmembrane region" description="Helical" evidence="6">
    <location>
        <begin position="202"/>
        <end position="220"/>
    </location>
</feature>
<reference evidence="7 8" key="1">
    <citation type="submission" date="2019-11" db="EMBL/GenBank/DDBJ databases">
        <title>Metabolism of dissolved organic matter in forest soils.</title>
        <authorList>
            <person name="Cyle K.T."/>
            <person name="Wilhelm R.C."/>
            <person name="Martinez C.E."/>
        </authorList>
    </citation>
    <scope>NUCLEOTIDE SEQUENCE [LARGE SCALE GENOMIC DNA]</scope>
    <source>
        <strain evidence="7 8">5N</strain>
    </source>
</reference>
<sequence>MRIPSVTQVHSARASNIFISHASNRCPANPGRCRRTKRSEEKSMTDPAHHASDFRRQRTVGIAGIAVASLLASGLWLGIDLLMSPLPGMDSLGARMLLTLKCCCAAVLFCLVTGVEAVAHERLTSPAFDPLAGFETHRLRVNQRYLQNTVEQIIVFAASLFGLAAYCPDGSSMRAVVATTVVWIVARFAFWLGYHRSAAMRGLGAPGMAISMIVLLYVTSRFGHEIAGTVGAIVPLVAFFAVEALLFWGTRPVKEG</sequence>